<protein>
    <submittedName>
        <fullName evidence="2">Uncharacterized protein</fullName>
    </submittedName>
</protein>
<sequence>MSSMQNSDTTNGGEENNPMTIDDMKACYSQADVEDAMFTRNYVEYRNKEIKKLQDDIETAKSSNDVAGVEHLEKCLRDYKAETPSLPPIDPTERGDLDADVLWRIRVLKYQIYPDSSDFLRENINAILNAYRRGELKLDFDQVTVWFAGRLVYGPVPRKNFNLGAMVMEKGRGFYEKYGPGTLWAEPVAIRTLEFLF</sequence>
<proteinExistence type="predicted"/>
<dbReference type="AlphaFoldDB" id="A0A022WGU4"/>
<evidence type="ECO:0000313" key="2">
    <source>
        <dbReference type="EMBL" id="EZF57298.1"/>
    </source>
</evidence>
<evidence type="ECO:0000256" key="1">
    <source>
        <dbReference type="SAM" id="MobiDB-lite"/>
    </source>
</evidence>
<accession>A0A022WGU4</accession>
<dbReference type="Proteomes" id="UP000023758">
    <property type="component" value="Unassembled WGS sequence"/>
</dbReference>
<dbReference type="OrthoDB" id="4167530at2759"/>
<gene>
    <name evidence="2" type="ORF">H103_00407</name>
</gene>
<name>A0A022WGU4_TRIRU</name>
<feature type="region of interest" description="Disordered" evidence="1">
    <location>
        <begin position="1"/>
        <end position="20"/>
    </location>
</feature>
<organism evidence="2">
    <name type="scientific">Trichophyton rubrum CBS 288.86</name>
    <dbReference type="NCBI Taxonomy" id="1215330"/>
    <lineage>
        <taxon>Eukaryota</taxon>
        <taxon>Fungi</taxon>
        <taxon>Dikarya</taxon>
        <taxon>Ascomycota</taxon>
        <taxon>Pezizomycotina</taxon>
        <taxon>Eurotiomycetes</taxon>
        <taxon>Eurotiomycetidae</taxon>
        <taxon>Onygenales</taxon>
        <taxon>Arthrodermataceae</taxon>
        <taxon>Trichophyton</taxon>
    </lineage>
</organism>
<feature type="compositionally biased region" description="Polar residues" evidence="1">
    <location>
        <begin position="1"/>
        <end position="19"/>
    </location>
</feature>
<reference evidence="2" key="1">
    <citation type="submission" date="2014-02" db="EMBL/GenBank/DDBJ databases">
        <title>The Genome Sequence of Trichophyton rubrum (morphotype fischeri) CBS 288.86.</title>
        <authorList>
            <consortium name="The Broad Institute Genomics Platform"/>
            <person name="Cuomo C.A."/>
            <person name="White T.C."/>
            <person name="Graser Y."/>
            <person name="Martinez-Rossi N."/>
            <person name="Heitman J."/>
            <person name="Young S.K."/>
            <person name="Zeng Q."/>
            <person name="Gargeya S."/>
            <person name="Abouelleil A."/>
            <person name="Alvarado L."/>
            <person name="Chapman S.B."/>
            <person name="Gainer-Dewar J."/>
            <person name="Goldberg J."/>
            <person name="Griggs A."/>
            <person name="Gujja S."/>
            <person name="Hansen M."/>
            <person name="Howarth C."/>
            <person name="Imamovic A."/>
            <person name="Larimer J."/>
            <person name="Martinez D."/>
            <person name="Murphy C."/>
            <person name="Pearson M.D."/>
            <person name="Persinoti G."/>
            <person name="Poon T."/>
            <person name="Priest M."/>
            <person name="Roberts A.D."/>
            <person name="Saif S."/>
            <person name="Shea T.D."/>
            <person name="Sykes S.N."/>
            <person name="Wortman J."/>
            <person name="Nusbaum C."/>
            <person name="Birren B."/>
        </authorList>
    </citation>
    <scope>NUCLEOTIDE SEQUENCE [LARGE SCALE GENOMIC DNA]</scope>
    <source>
        <strain evidence="2">CBS 288.86</strain>
    </source>
</reference>
<dbReference type="HOGENOM" id="CLU_1385068_0_0_1"/>
<dbReference type="EMBL" id="KK207691">
    <property type="protein sequence ID" value="EZF57298.1"/>
    <property type="molecule type" value="Genomic_DNA"/>
</dbReference>